<organism evidence="2 3">
    <name type="scientific">Mycena rosella</name>
    <name type="common">Pink bonnet</name>
    <name type="synonym">Agaricus rosellus</name>
    <dbReference type="NCBI Taxonomy" id="1033263"/>
    <lineage>
        <taxon>Eukaryota</taxon>
        <taxon>Fungi</taxon>
        <taxon>Dikarya</taxon>
        <taxon>Basidiomycota</taxon>
        <taxon>Agaricomycotina</taxon>
        <taxon>Agaricomycetes</taxon>
        <taxon>Agaricomycetidae</taxon>
        <taxon>Agaricales</taxon>
        <taxon>Marasmiineae</taxon>
        <taxon>Mycenaceae</taxon>
        <taxon>Mycena</taxon>
    </lineage>
</organism>
<accession>A0AAD7G955</accession>
<protein>
    <submittedName>
        <fullName evidence="2">Uncharacterized protein</fullName>
    </submittedName>
</protein>
<proteinExistence type="predicted"/>
<feature type="region of interest" description="Disordered" evidence="1">
    <location>
        <begin position="202"/>
        <end position="225"/>
    </location>
</feature>
<dbReference type="PROSITE" id="PS51257">
    <property type="entry name" value="PROKAR_LIPOPROTEIN"/>
    <property type="match status" value="1"/>
</dbReference>
<sequence>MSKIDFPKLTTELTSPIIHVWLGCCKDTVEAWQAMNPNKSLAARMIITLAGLRMEEPTAATWWNENRDEVKKLASWDEFAQKVKDHFVPSNWRMTGLAAFYAIHQGPSHFADFAKALQQARNSLASAGAGFTISDSMLKNHLLFHAHPILRLHVTGQQVFPYASMKVDALIANMSSVWDSLLAEKVVRLPVPGMPSPLTIPPAATVASPSSSLPTPPASASSTPSQLPPLMHAEREALRAVNGCFHCRKTPQTPGWVKYRSDTCPGDAALGIPPRNLLSVVAAVGPVGFSADYKEGYAPVAAVMPVYDNEEDSFSSATDDSDLSQRN</sequence>
<comment type="caution">
    <text evidence="2">The sequence shown here is derived from an EMBL/GenBank/DDBJ whole genome shotgun (WGS) entry which is preliminary data.</text>
</comment>
<reference evidence="2" key="1">
    <citation type="submission" date="2023-03" db="EMBL/GenBank/DDBJ databases">
        <title>Massive genome expansion in bonnet fungi (Mycena s.s.) driven by repeated elements and novel gene families across ecological guilds.</title>
        <authorList>
            <consortium name="Lawrence Berkeley National Laboratory"/>
            <person name="Harder C.B."/>
            <person name="Miyauchi S."/>
            <person name="Viragh M."/>
            <person name="Kuo A."/>
            <person name="Thoen E."/>
            <person name="Andreopoulos B."/>
            <person name="Lu D."/>
            <person name="Skrede I."/>
            <person name="Drula E."/>
            <person name="Henrissat B."/>
            <person name="Morin E."/>
            <person name="Kohler A."/>
            <person name="Barry K."/>
            <person name="LaButti K."/>
            <person name="Morin E."/>
            <person name="Salamov A."/>
            <person name="Lipzen A."/>
            <person name="Mereny Z."/>
            <person name="Hegedus B."/>
            <person name="Baldrian P."/>
            <person name="Stursova M."/>
            <person name="Weitz H."/>
            <person name="Taylor A."/>
            <person name="Grigoriev I.V."/>
            <person name="Nagy L.G."/>
            <person name="Martin F."/>
            <person name="Kauserud H."/>
        </authorList>
    </citation>
    <scope>NUCLEOTIDE SEQUENCE</scope>
    <source>
        <strain evidence="2">CBHHK067</strain>
    </source>
</reference>
<keyword evidence="3" id="KW-1185">Reference proteome</keyword>
<dbReference type="EMBL" id="JARKIE010000170">
    <property type="protein sequence ID" value="KAJ7671943.1"/>
    <property type="molecule type" value="Genomic_DNA"/>
</dbReference>
<name>A0AAD7G955_MYCRO</name>
<evidence type="ECO:0000313" key="3">
    <source>
        <dbReference type="Proteomes" id="UP001221757"/>
    </source>
</evidence>
<dbReference type="Proteomes" id="UP001221757">
    <property type="component" value="Unassembled WGS sequence"/>
</dbReference>
<dbReference type="AlphaFoldDB" id="A0AAD7G955"/>
<gene>
    <name evidence="2" type="ORF">B0H17DRAFT_1208869</name>
</gene>
<evidence type="ECO:0000313" key="2">
    <source>
        <dbReference type="EMBL" id="KAJ7671943.1"/>
    </source>
</evidence>
<evidence type="ECO:0000256" key="1">
    <source>
        <dbReference type="SAM" id="MobiDB-lite"/>
    </source>
</evidence>